<keyword evidence="2" id="KW-1185">Reference proteome</keyword>
<dbReference type="Proteomes" id="UP000198280">
    <property type="component" value="Unassembled WGS sequence"/>
</dbReference>
<gene>
    <name evidence="1" type="ORF">SAMN05216252_1267</name>
</gene>
<dbReference type="OrthoDB" id="4315969at2"/>
<organism evidence="1 2">
    <name type="scientific">Actinacidiphila glaucinigra</name>
    <dbReference type="NCBI Taxonomy" id="235986"/>
    <lineage>
        <taxon>Bacteria</taxon>
        <taxon>Bacillati</taxon>
        <taxon>Actinomycetota</taxon>
        <taxon>Actinomycetes</taxon>
        <taxon>Kitasatosporales</taxon>
        <taxon>Streptomycetaceae</taxon>
        <taxon>Actinacidiphila</taxon>
    </lineage>
</organism>
<proteinExistence type="predicted"/>
<evidence type="ECO:0000313" key="1">
    <source>
        <dbReference type="EMBL" id="SNT44341.1"/>
    </source>
</evidence>
<protein>
    <submittedName>
        <fullName evidence="1">Uncharacterized protein</fullName>
    </submittedName>
</protein>
<dbReference type="EMBL" id="FZOF01000026">
    <property type="protein sequence ID" value="SNT44341.1"/>
    <property type="molecule type" value="Genomic_DNA"/>
</dbReference>
<accession>A0A239MNP7</accession>
<dbReference type="AlphaFoldDB" id="A0A239MNP7"/>
<sequence length="95" mass="10230">MSPVDNGNEYVWPASGYAYATSNCNDINVKPSIAAGGGFDFVPVRTCFYPTSGSSYCNAYRDITVGTWGLAATDVKDGTRFIVQFQFSTKGSIAY</sequence>
<dbReference type="RefSeq" id="WP_089227845.1">
    <property type="nucleotide sequence ID" value="NZ_FZOF01000026.1"/>
</dbReference>
<evidence type="ECO:0000313" key="2">
    <source>
        <dbReference type="Proteomes" id="UP000198280"/>
    </source>
</evidence>
<name>A0A239MNP7_9ACTN</name>
<reference evidence="1 2" key="1">
    <citation type="submission" date="2017-06" db="EMBL/GenBank/DDBJ databases">
        <authorList>
            <person name="Kim H.J."/>
            <person name="Triplett B.A."/>
        </authorList>
    </citation>
    <scope>NUCLEOTIDE SEQUENCE [LARGE SCALE GENOMIC DNA]</scope>
    <source>
        <strain evidence="1 2">CGMCC 4.1858</strain>
    </source>
</reference>